<dbReference type="RefSeq" id="WP_164126912.1">
    <property type="nucleotide sequence ID" value="NZ_JAAGOX010000002.1"/>
</dbReference>
<accession>A0A6B2NLH6</accession>
<protein>
    <submittedName>
        <fullName evidence="1">Uncharacterized protein</fullName>
    </submittedName>
</protein>
<reference evidence="1" key="1">
    <citation type="submission" date="2020-02" db="EMBL/GenBank/DDBJ databases">
        <title>Delineation of the pyrene-degrading pathway in Roseobacter clade bacteria by genomic analysis.</title>
        <authorList>
            <person name="Zhou H."/>
            <person name="Wang H."/>
        </authorList>
    </citation>
    <scope>NUCLEOTIDE SEQUENCE</scope>
    <source>
        <strain evidence="1">PrR005</strain>
    </source>
</reference>
<dbReference type="EMBL" id="JAAGOX010000002">
    <property type="protein sequence ID" value="NDW43549.1"/>
    <property type="molecule type" value="Genomic_DNA"/>
</dbReference>
<proteinExistence type="predicted"/>
<evidence type="ECO:0000313" key="1">
    <source>
        <dbReference type="EMBL" id="NDW43549.1"/>
    </source>
</evidence>
<sequence>MTELDAALTDVDRSELDGRIDGFLLNRLDPGADRFKLCQFVPVPTWNRFDLGFKLLYLDSLAGLPSEFSERIYLSHISAFSLGDMKEPGSLDKSGAQRFIGDFQTIYRSFAADGFDPDQSLIPLARDGSPLNGGHRLASAMALGKPVVGVETGLDPMVFDHVYFRTRGMPQADLCAAATRMVAAMPDAAVALIWPAAKGKDAEVERLVGPLVFKHEVTLGANGAHNLLARIYRGEPWLGDPDDNYPGIERKLVKCFSNPGPVRMMIFDAPPSVDRVALKERIRAIFGIGKDSVHITDTHAEAIEASRLLLNRNSVHFLNNAHPMAFAATRKMAGALVDAMARAGMPPDVLAGDTGLVIGAYGLRPPGDIDVIADKPLTGGMADIAEQHTGRYRDCSIGDLLQDPALHFYYFDLKFISLRQVYVLKSNRAAGRDVDDLALIEPLLESSGNTDAFEKILKFRILKLRVRRQLIRLLFRIGIGDQMRRIYRAVKSGPKGSGEGR</sequence>
<comment type="caution">
    <text evidence="1">The sequence shown here is derived from an EMBL/GenBank/DDBJ whole genome shotgun (WGS) entry which is preliminary data.</text>
</comment>
<dbReference type="AlphaFoldDB" id="A0A6B2NLH6"/>
<gene>
    <name evidence="1" type="ORF">G0P99_01090</name>
</gene>
<organism evidence="1">
    <name type="scientific">Ruegeria sp. PrR005</name>
    <dbReference type="NCBI Taxonomy" id="2706882"/>
    <lineage>
        <taxon>Bacteria</taxon>
        <taxon>Pseudomonadati</taxon>
        <taxon>Pseudomonadota</taxon>
        <taxon>Alphaproteobacteria</taxon>
        <taxon>Rhodobacterales</taxon>
        <taxon>Roseobacteraceae</taxon>
        <taxon>Ruegeria</taxon>
    </lineage>
</organism>
<name>A0A6B2NLH6_9RHOB</name>